<name>A0A1H3SMQ3_9BACT</name>
<evidence type="ECO:0000256" key="1">
    <source>
        <dbReference type="SAM" id="MobiDB-lite"/>
    </source>
</evidence>
<reference evidence="2 3" key="1">
    <citation type="submission" date="2016-10" db="EMBL/GenBank/DDBJ databases">
        <authorList>
            <person name="Varghese N."/>
            <person name="Submissions S."/>
        </authorList>
    </citation>
    <scope>NUCLEOTIDE SEQUENCE [LARGE SCALE GENOMIC DNA]</scope>
    <source>
        <strain evidence="2 3">DSM 17997</strain>
    </source>
</reference>
<gene>
    <name evidence="2" type="ORF">SAMN05444412_11299</name>
</gene>
<feature type="region of interest" description="Disordered" evidence="1">
    <location>
        <begin position="1"/>
        <end position="32"/>
    </location>
</feature>
<dbReference type="Proteomes" id="UP000199663">
    <property type="component" value="Unassembled WGS sequence"/>
</dbReference>
<sequence>MKKKRKVTNTKGMGKSPDTPSTEVEKTEFPGYPRYPAVEDIYIQYKEEMDIDPERPSQMKVPLEIEDRRKKKDFEDEPYGGDLDIPGAELDDDMEDIGSEDEENNYYSLGGENHNDLEEN</sequence>
<keyword evidence="3" id="KW-1185">Reference proteome</keyword>
<proteinExistence type="predicted"/>
<organism evidence="2 3">
    <name type="scientific">Rhodonellum ikkaensis</name>
    <dbReference type="NCBI Taxonomy" id="336829"/>
    <lineage>
        <taxon>Bacteria</taxon>
        <taxon>Pseudomonadati</taxon>
        <taxon>Bacteroidota</taxon>
        <taxon>Cytophagia</taxon>
        <taxon>Cytophagales</taxon>
        <taxon>Cytophagaceae</taxon>
        <taxon>Rhodonellum</taxon>
    </lineage>
</organism>
<feature type="compositionally biased region" description="Acidic residues" evidence="1">
    <location>
        <begin position="89"/>
        <end position="104"/>
    </location>
</feature>
<protein>
    <submittedName>
        <fullName evidence="2">Uncharacterized protein</fullName>
    </submittedName>
</protein>
<feature type="compositionally biased region" description="Basic and acidic residues" evidence="1">
    <location>
        <begin position="48"/>
        <end position="74"/>
    </location>
</feature>
<comment type="caution">
    <text evidence="2">The sequence shown here is derived from an EMBL/GenBank/DDBJ whole genome shotgun (WGS) entry which is preliminary data.</text>
</comment>
<dbReference type="EMBL" id="FNQC01000012">
    <property type="protein sequence ID" value="SDZ39204.1"/>
    <property type="molecule type" value="Genomic_DNA"/>
</dbReference>
<accession>A0A1H3SMQ3</accession>
<evidence type="ECO:0000313" key="3">
    <source>
        <dbReference type="Proteomes" id="UP000199663"/>
    </source>
</evidence>
<dbReference type="RefSeq" id="WP_019598993.1">
    <property type="nucleotide sequence ID" value="NZ_FNQC01000012.1"/>
</dbReference>
<feature type="region of interest" description="Disordered" evidence="1">
    <location>
        <begin position="48"/>
        <end position="120"/>
    </location>
</feature>
<evidence type="ECO:0000313" key="2">
    <source>
        <dbReference type="EMBL" id="SDZ39204.1"/>
    </source>
</evidence>